<dbReference type="EMBL" id="FJOG01000033">
    <property type="protein sequence ID" value="CZR65886.1"/>
    <property type="molecule type" value="Genomic_DNA"/>
</dbReference>
<comment type="cofactor">
    <cofactor evidence="1">
        <name>Ca(2+)</name>
        <dbReference type="ChEBI" id="CHEBI:29108"/>
    </cofactor>
</comment>
<evidence type="ECO:0000256" key="1">
    <source>
        <dbReference type="ARBA" id="ARBA00001913"/>
    </source>
</evidence>
<dbReference type="PANTHER" id="PTHR14218">
    <property type="entry name" value="PROTEASE S8 TRIPEPTIDYL PEPTIDASE I CLN2"/>
    <property type="match status" value="1"/>
</dbReference>
<keyword evidence="8" id="KW-0865">Zymogen</keyword>
<dbReference type="OrthoDB" id="409122at2759"/>
<dbReference type="GO" id="GO:0006508">
    <property type="term" value="P:proteolysis"/>
    <property type="evidence" value="ECO:0007669"/>
    <property type="project" value="UniProtKB-KW"/>
</dbReference>
<feature type="domain" description="Peptidase S53" evidence="10">
    <location>
        <begin position="118"/>
        <end position="351"/>
    </location>
</feature>
<evidence type="ECO:0000313" key="12">
    <source>
        <dbReference type="Proteomes" id="UP000184330"/>
    </source>
</evidence>
<organism evidence="11 12">
    <name type="scientific">Phialocephala subalpina</name>
    <dbReference type="NCBI Taxonomy" id="576137"/>
    <lineage>
        <taxon>Eukaryota</taxon>
        <taxon>Fungi</taxon>
        <taxon>Dikarya</taxon>
        <taxon>Ascomycota</taxon>
        <taxon>Pezizomycotina</taxon>
        <taxon>Leotiomycetes</taxon>
        <taxon>Helotiales</taxon>
        <taxon>Mollisiaceae</taxon>
        <taxon>Phialocephala</taxon>
        <taxon>Phialocephala fortinii species complex</taxon>
    </lineage>
</organism>
<dbReference type="GO" id="GO:0005576">
    <property type="term" value="C:extracellular region"/>
    <property type="evidence" value="ECO:0007669"/>
    <property type="project" value="UniProtKB-SubCell"/>
</dbReference>
<protein>
    <submittedName>
        <fullName evidence="11">Related to tripeptidyl-peptidase I</fullName>
    </submittedName>
</protein>
<dbReference type="GO" id="GO:0046872">
    <property type="term" value="F:metal ion binding"/>
    <property type="evidence" value="ECO:0007669"/>
    <property type="project" value="UniProtKB-KW"/>
</dbReference>
<evidence type="ECO:0000256" key="6">
    <source>
        <dbReference type="ARBA" id="ARBA00022825"/>
    </source>
</evidence>
<dbReference type="Proteomes" id="UP000184330">
    <property type="component" value="Unassembled WGS sequence"/>
</dbReference>
<keyword evidence="7" id="KW-0106">Calcium</keyword>
<evidence type="ECO:0000256" key="3">
    <source>
        <dbReference type="ARBA" id="ARBA00022670"/>
    </source>
</evidence>
<dbReference type="InterPro" id="IPR030400">
    <property type="entry name" value="Sedolisin_dom"/>
</dbReference>
<evidence type="ECO:0000256" key="2">
    <source>
        <dbReference type="ARBA" id="ARBA00004239"/>
    </source>
</evidence>
<dbReference type="GO" id="GO:0008240">
    <property type="term" value="F:tripeptidyl-peptidase activity"/>
    <property type="evidence" value="ECO:0007669"/>
    <property type="project" value="TreeGrafter"/>
</dbReference>
<keyword evidence="3" id="KW-0645">Protease</keyword>
<dbReference type="PANTHER" id="PTHR14218:SF39">
    <property type="entry name" value="PEPTIDASE S53 DOMAIN-CONTAINING PROTEIN"/>
    <property type="match status" value="1"/>
</dbReference>
<gene>
    <name evidence="11" type="ORF">PAC_15786</name>
</gene>
<proteinExistence type="predicted"/>
<reference evidence="11 12" key="1">
    <citation type="submission" date="2016-03" db="EMBL/GenBank/DDBJ databases">
        <authorList>
            <person name="Ploux O."/>
        </authorList>
    </citation>
    <scope>NUCLEOTIDE SEQUENCE [LARGE SCALE GENOMIC DNA]</scope>
    <source>
        <strain evidence="11 12">UAMH 11012</strain>
    </source>
</reference>
<dbReference type="GO" id="GO:0004252">
    <property type="term" value="F:serine-type endopeptidase activity"/>
    <property type="evidence" value="ECO:0007669"/>
    <property type="project" value="InterPro"/>
</dbReference>
<dbReference type="SUPFAM" id="SSF52743">
    <property type="entry name" value="Subtilisin-like"/>
    <property type="match status" value="1"/>
</dbReference>
<dbReference type="InterPro" id="IPR015366">
    <property type="entry name" value="S53_propep"/>
</dbReference>
<dbReference type="CDD" id="cd04056">
    <property type="entry name" value="Peptidases_S53"/>
    <property type="match status" value="1"/>
</dbReference>
<dbReference type="Pfam" id="PF09286">
    <property type="entry name" value="Pro-kuma_activ"/>
    <property type="match status" value="1"/>
</dbReference>
<evidence type="ECO:0000256" key="8">
    <source>
        <dbReference type="ARBA" id="ARBA00023145"/>
    </source>
</evidence>
<dbReference type="InterPro" id="IPR036852">
    <property type="entry name" value="Peptidase_S8/S53_dom_sf"/>
</dbReference>
<evidence type="ECO:0000256" key="5">
    <source>
        <dbReference type="ARBA" id="ARBA00022801"/>
    </source>
</evidence>
<evidence type="ECO:0000313" key="11">
    <source>
        <dbReference type="EMBL" id="CZR65886.1"/>
    </source>
</evidence>
<evidence type="ECO:0000256" key="4">
    <source>
        <dbReference type="ARBA" id="ARBA00022723"/>
    </source>
</evidence>
<evidence type="ECO:0000256" key="9">
    <source>
        <dbReference type="PROSITE-ProRule" id="PRU01032"/>
    </source>
</evidence>
<keyword evidence="12" id="KW-1185">Reference proteome</keyword>
<dbReference type="AlphaFoldDB" id="A0A1L7XLR2"/>
<comment type="subcellular location">
    <subcellularLocation>
        <location evidence="2">Secreted</location>
        <location evidence="2">Extracellular space</location>
    </subcellularLocation>
</comment>
<keyword evidence="4" id="KW-0479">Metal-binding</keyword>
<keyword evidence="5" id="KW-0378">Hydrolase</keyword>
<dbReference type="PROSITE" id="PS51695">
    <property type="entry name" value="SEDOLISIN"/>
    <property type="match status" value="1"/>
</dbReference>
<dbReference type="Gene3D" id="3.40.50.200">
    <property type="entry name" value="Peptidase S8/S53 domain"/>
    <property type="match status" value="1"/>
</dbReference>
<accession>A0A1L7XLR2</accession>
<dbReference type="STRING" id="576137.A0A1L7XLR2"/>
<evidence type="ECO:0000259" key="10">
    <source>
        <dbReference type="PROSITE" id="PS51695"/>
    </source>
</evidence>
<keyword evidence="6" id="KW-0720">Serine protease</keyword>
<comment type="caution">
    <text evidence="9">Lacks conserved residue(s) required for the propagation of feature annotation.</text>
</comment>
<name>A0A1L7XLR2_9HELO</name>
<evidence type="ECO:0000256" key="7">
    <source>
        <dbReference type="ARBA" id="ARBA00022837"/>
    </source>
</evidence>
<sequence>MTLFKRLEANGIQTADLEYSPAKDWLKISLPVKNIESLLDTKYSVFQHEEGDFLVRTLEWSLPLHLHEHIEVTQPTNSFFQPRRRAATAKTVDDIFEAYPAPLPPTDPSITAVCNTSLVTPLCLRTLYGTVDYVPKAPKKNKVGLNDFLGESNNRSDTSIFLIAYRPEAAAAAYEFQVQVIANGNDEQTQENATELAAGKDLEENLDVETIIGIDWPTPLIAYTTGGPPPFTPDLNTPSSTNEPYLTWLNYVLAQKDIPQVISTSYADDEQTIPYPYAKSVCNGFAQLGARGISLFFGSGDSGVGADGTCFTNDGKNTSTFLAVFPTTCPYVTAVGGTMFIPEVVAQNPSH</sequence>
<dbReference type="SUPFAM" id="SSF54897">
    <property type="entry name" value="Protease propeptides/inhibitors"/>
    <property type="match status" value="1"/>
</dbReference>
<dbReference type="InterPro" id="IPR050819">
    <property type="entry name" value="Tripeptidyl-peptidase_I"/>
</dbReference>